<gene>
    <name evidence="1" type="ORF">P5673_014982</name>
</gene>
<protein>
    <submittedName>
        <fullName evidence="1">Uncharacterized protein</fullName>
    </submittedName>
</protein>
<evidence type="ECO:0000313" key="1">
    <source>
        <dbReference type="EMBL" id="KAK2562202.1"/>
    </source>
</evidence>
<organism evidence="1 2">
    <name type="scientific">Acropora cervicornis</name>
    <name type="common">Staghorn coral</name>
    <dbReference type="NCBI Taxonomy" id="6130"/>
    <lineage>
        <taxon>Eukaryota</taxon>
        <taxon>Metazoa</taxon>
        <taxon>Cnidaria</taxon>
        <taxon>Anthozoa</taxon>
        <taxon>Hexacorallia</taxon>
        <taxon>Scleractinia</taxon>
        <taxon>Astrocoeniina</taxon>
        <taxon>Acroporidae</taxon>
        <taxon>Acropora</taxon>
    </lineage>
</organism>
<keyword evidence="2" id="KW-1185">Reference proteome</keyword>
<name>A0AAD9V5U5_ACRCE</name>
<proteinExistence type="predicted"/>
<dbReference type="EMBL" id="JARQWQ010000030">
    <property type="protein sequence ID" value="KAK2562202.1"/>
    <property type="molecule type" value="Genomic_DNA"/>
</dbReference>
<reference evidence="1" key="1">
    <citation type="journal article" date="2023" name="G3 (Bethesda)">
        <title>Whole genome assembly and annotation of the endangered Caribbean coral Acropora cervicornis.</title>
        <authorList>
            <person name="Selwyn J.D."/>
            <person name="Vollmer S.V."/>
        </authorList>
    </citation>
    <scope>NUCLEOTIDE SEQUENCE</scope>
    <source>
        <strain evidence="1">K2</strain>
    </source>
</reference>
<dbReference type="Proteomes" id="UP001249851">
    <property type="component" value="Unassembled WGS sequence"/>
</dbReference>
<reference evidence="1" key="2">
    <citation type="journal article" date="2023" name="Science">
        <title>Genomic signatures of disease resistance in endangered staghorn corals.</title>
        <authorList>
            <person name="Vollmer S.V."/>
            <person name="Selwyn J.D."/>
            <person name="Despard B.A."/>
            <person name="Roesel C.L."/>
        </authorList>
    </citation>
    <scope>NUCLEOTIDE SEQUENCE</scope>
    <source>
        <strain evidence="1">K2</strain>
    </source>
</reference>
<sequence length="149" mass="17079">MAEKGAKNFFLPVYDYPLFYMTPAMMAKCLCVYYDMGLLQLTLNFSFKRQRVDVRDCILAALITADWKLRGTYGPPKMSLITFKGRQESYTAGTNTFFTSVMRSMHAGVHVINEHGKLQGHPWRRCRKSNSDFAQAGECGNDTLALWNW</sequence>
<evidence type="ECO:0000313" key="2">
    <source>
        <dbReference type="Proteomes" id="UP001249851"/>
    </source>
</evidence>
<accession>A0AAD9V5U5</accession>
<dbReference type="AlphaFoldDB" id="A0AAD9V5U5"/>
<comment type="caution">
    <text evidence="1">The sequence shown here is derived from an EMBL/GenBank/DDBJ whole genome shotgun (WGS) entry which is preliminary data.</text>
</comment>